<evidence type="ECO:0000256" key="9">
    <source>
        <dbReference type="ARBA" id="ARBA00047937"/>
    </source>
</evidence>
<dbReference type="PROSITE" id="PS50861">
    <property type="entry name" value="AA_TRNA_LIGASE_II_GLYAB"/>
    <property type="match status" value="1"/>
</dbReference>
<dbReference type="InterPro" id="IPR006194">
    <property type="entry name" value="Gly-tRNA-synth_heterodimer"/>
</dbReference>
<dbReference type="PATRIC" id="fig|1423719.4.peg.267"/>
<keyword evidence="6 10" id="KW-0067">ATP-binding</keyword>
<evidence type="ECO:0000256" key="2">
    <source>
        <dbReference type="ARBA" id="ARBA00008226"/>
    </source>
</evidence>
<name>A0A0R1HT49_9LACO</name>
<dbReference type="OrthoDB" id="9775440at2"/>
<keyword evidence="8 10" id="KW-0030">Aminoacyl-tRNA synthetase</keyword>
<reference evidence="12 13" key="1">
    <citation type="journal article" date="2015" name="Genome Announc.">
        <title>Expanding the biotechnology potential of lactobacilli through comparative genomics of 213 strains and associated genera.</title>
        <authorList>
            <person name="Sun Z."/>
            <person name="Harris H.M."/>
            <person name="McCann A."/>
            <person name="Guo C."/>
            <person name="Argimon S."/>
            <person name="Zhang W."/>
            <person name="Yang X."/>
            <person name="Jeffery I.B."/>
            <person name="Cooney J.C."/>
            <person name="Kagawa T.F."/>
            <person name="Liu W."/>
            <person name="Song Y."/>
            <person name="Salvetti E."/>
            <person name="Wrobel A."/>
            <person name="Rasinkangas P."/>
            <person name="Parkhill J."/>
            <person name="Rea M.C."/>
            <person name="O'Sullivan O."/>
            <person name="Ritari J."/>
            <person name="Douillard F.P."/>
            <person name="Paul Ross R."/>
            <person name="Yang R."/>
            <person name="Briner A.E."/>
            <person name="Felis G.E."/>
            <person name="de Vos W.M."/>
            <person name="Barrangou R."/>
            <person name="Klaenhammer T.R."/>
            <person name="Caufield P.W."/>
            <person name="Cui Y."/>
            <person name="Zhang H."/>
            <person name="O'Toole P.W."/>
        </authorList>
    </citation>
    <scope>NUCLEOTIDE SEQUENCE [LARGE SCALE GENOMIC DNA]</scope>
    <source>
        <strain evidence="12 13">DSM 15638</strain>
    </source>
</reference>
<dbReference type="Proteomes" id="UP000051450">
    <property type="component" value="Unassembled WGS sequence"/>
</dbReference>
<comment type="catalytic activity">
    <reaction evidence="9 10">
        <text>tRNA(Gly) + glycine + ATP = glycyl-tRNA(Gly) + AMP + diphosphate</text>
        <dbReference type="Rhea" id="RHEA:16013"/>
        <dbReference type="Rhea" id="RHEA-COMP:9664"/>
        <dbReference type="Rhea" id="RHEA-COMP:9683"/>
        <dbReference type="ChEBI" id="CHEBI:30616"/>
        <dbReference type="ChEBI" id="CHEBI:33019"/>
        <dbReference type="ChEBI" id="CHEBI:57305"/>
        <dbReference type="ChEBI" id="CHEBI:78442"/>
        <dbReference type="ChEBI" id="CHEBI:78522"/>
        <dbReference type="ChEBI" id="CHEBI:456215"/>
        <dbReference type="EC" id="6.1.1.14"/>
    </reaction>
</comment>
<protein>
    <recommendedName>
        <fullName evidence="10">Glycine--tRNA ligase beta subunit</fullName>
        <ecNumber evidence="10">6.1.1.14</ecNumber>
    </recommendedName>
    <alternativeName>
        <fullName evidence="10">Glycyl-tRNA synthetase beta subunit</fullName>
        <shortName evidence="10">GlyRS</shortName>
    </alternativeName>
</protein>
<keyword evidence="13" id="KW-1185">Reference proteome</keyword>
<dbReference type="PANTHER" id="PTHR30075:SF2">
    <property type="entry name" value="GLYCINE--TRNA LIGASE, CHLOROPLASTIC_MITOCHONDRIAL 2"/>
    <property type="match status" value="1"/>
</dbReference>
<dbReference type="GO" id="GO:0005829">
    <property type="term" value="C:cytosol"/>
    <property type="evidence" value="ECO:0007669"/>
    <property type="project" value="TreeGrafter"/>
</dbReference>
<organism evidence="12 13">
    <name type="scientific">Dellaglioa algida DSM 15638</name>
    <dbReference type="NCBI Taxonomy" id="1423719"/>
    <lineage>
        <taxon>Bacteria</taxon>
        <taxon>Bacillati</taxon>
        <taxon>Bacillota</taxon>
        <taxon>Bacilli</taxon>
        <taxon>Lactobacillales</taxon>
        <taxon>Lactobacillaceae</taxon>
        <taxon>Dellaglioa</taxon>
    </lineage>
</organism>
<dbReference type="EC" id="6.1.1.14" evidence="10"/>
<dbReference type="GO" id="GO:0006426">
    <property type="term" value="P:glycyl-tRNA aminoacylation"/>
    <property type="evidence" value="ECO:0007669"/>
    <property type="project" value="UniProtKB-UniRule"/>
</dbReference>
<dbReference type="PRINTS" id="PR01045">
    <property type="entry name" value="TRNASYNTHGB"/>
</dbReference>
<dbReference type="STRING" id="1423719.FC66_GL000265"/>
<dbReference type="InterPro" id="IPR015944">
    <property type="entry name" value="Gly-tRNA-synth_bsu"/>
</dbReference>
<evidence type="ECO:0000313" key="12">
    <source>
        <dbReference type="EMBL" id="KRK46641.1"/>
    </source>
</evidence>
<dbReference type="EMBL" id="AZDI01000001">
    <property type="protein sequence ID" value="KRK46641.1"/>
    <property type="molecule type" value="Genomic_DNA"/>
</dbReference>
<evidence type="ECO:0000256" key="4">
    <source>
        <dbReference type="ARBA" id="ARBA00022598"/>
    </source>
</evidence>
<evidence type="ECO:0000256" key="3">
    <source>
        <dbReference type="ARBA" id="ARBA00022490"/>
    </source>
</evidence>
<feature type="domain" description="DALR anticodon binding" evidence="11">
    <location>
        <begin position="586"/>
        <end position="677"/>
    </location>
</feature>
<dbReference type="Pfam" id="PF05746">
    <property type="entry name" value="DALR_1"/>
    <property type="match status" value="1"/>
</dbReference>
<comment type="subunit">
    <text evidence="10">Tetramer of two alpha and two beta subunits.</text>
</comment>
<dbReference type="AlphaFoldDB" id="A0A0R1HT49"/>
<dbReference type="SUPFAM" id="SSF109604">
    <property type="entry name" value="HD-domain/PDEase-like"/>
    <property type="match status" value="1"/>
</dbReference>
<comment type="caution">
    <text evidence="12">The sequence shown here is derived from an EMBL/GenBank/DDBJ whole genome shotgun (WGS) entry which is preliminary data.</text>
</comment>
<gene>
    <name evidence="10" type="primary">glyS</name>
    <name evidence="12" type="ORF">FC66_GL000265</name>
</gene>
<evidence type="ECO:0000256" key="8">
    <source>
        <dbReference type="ARBA" id="ARBA00023146"/>
    </source>
</evidence>
<dbReference type="GO" id="GO:0006420">
    <property type="term" value="P:arginyl-tRNA aminoacylation"/>
    <property type="evidence" value="ECO:0007669"/>
    <property type="project" value="InterPro"/>
</dbReference>
<comment type="subcellular location">
    <subcellularLocation>
        <location evidence="1 10">Cytoplasm</location>
    </subcellularLocation>
</comment>
<evidence type="ECO:0000256" key="10">
    <source>
        <dbReference type="HAMAP-Rule" id="MF_00255"/>
    </source>
</evidence>
<evidence type="ECO:0000259" key="11">
    <source>
        <dbReference type="Pfam" id="PF05746"/>
    </source>
</evidence>
<comment type="similarity">
    <text evidence="2 10">Belongs to the class-II aminoacyl-tRNA synthetase family.</text>
</comment>
<dbReference type="GO" id="GO:0004814">
    <property type="term" value="F:arginine-tRNA ligase activity"/>
    <property type="evidence" value="ECO:0007669"/>
    <property type="project" value="InterPro"/>
</dbReference>
<dbReference type="NCBIfam" id="TIGR00211">
    <property type="entry name" value="glyS"/>
    <property type="match status" value="1"/>
</dbReference>
<dbReference type="HAMAP" id="MF_00255">
    <property type="entry name" value="Gly_tRNA_synth_beta"/>
    <property type="match status" value="1"/>
</dbReference>
<keyword evidence="3 10" id="KW-0963">Cytoplasm</keyword>
<evidence type="ECO:0000256" key="6">
    <source>
        <dbReference type="ARBA" id="ARBA00022840"/>
    </source>
</evidence>
<dbReference type="GO" id="GO:0004820">
    <property type="term" value="F:glycine-tRNA ligase activity"/>
    <property type="evidence" value="ECO:0007669"/>
    <property type="project" value="UniProtKB-UniRule"/>
</dbReference>
<evidence type="ECO:0000256" key="5">
    <source>
        <dbReference type="ARBA" id="ARBA00022741"/>
    </source>
</evidence>
<dbReference type="RefSeq" id="WP_057973582.1">
    <property type="nucleotide sequence ID" value="NZ_AZDI01000001.1"/>
</dbReference>
<sequence>MTHSFLLEIGLEEIPAHVVTPSQNQLVKRVSDFLTEQRLSFGEVKAFSTPRRLAVEVTDLADKQEDIQEEAKGPAKKIALDDEGNWSNAAKGFVRGQGVTTDEITFKELKGVEYVYVNKFIAGKAAKDILVQIKAVIEAMTFPTMMHWANYDFKYVRPIRWLVALLDNEVISFSILNIESGRQTQGHRFLGKAIDLETATEYVEKLATQYVIVDSKKRKETIRTQINALENNQSWHIIVDEDLLEEVNNLVEYPTVFSGHFDEKYLDIPDVVLMTSMKDHQRFFYVRDQNDAILPMFVSVRNGTEANIANVEAGNEKVLTARLEDAAFFYQEDQKQTIDGYVERLKNVTFHDKIGSTYEKMERVQLMAQIIGKREGLNDRELALLQRASEIYKFDLVTGMVGEFSELQGIMGEKYALLMGEDPAVAQAVSEHYMPISADGELPKSKIGAVLAIADKLDSISSFFSVGLIPTGSNDPYALRRQAFGVVRIVESRQWRFSPLEVLNDIKALATLHPALFTKMSVGENDLEVLSFINDRMKQWFSNQKVSYDVIESVIGSTDADLLTMAEAAVTLEAHKKDSDFRETIEAVTRVLKLADKNDETDLSVEATLLDNVAEKELFERVKTIQRRIGDLTPEELYHVLSDIRPLIENYFDQTMVMVEDAKIKQNRLNQLSLIAKMSSKLGDLEKLNIK</sequence>
<proteinExistence type="inferred from homology"/>
<keyword evidence="5 10" id="KW-0547">Nucleotide-binding</keyword>
<accession>A0A0R1HT49</accession>
<evidence type="ECO:0000313" key="13">
    <source>
        <dbReference type="Proteomes" id="UP000051450"/>
    </source>
</evidence>
<dbReference type="InterPro" id="IPR008909">
    <property type="entry name" value="DALR_anticod-bd"/>
</dbReference>
<dbReference type="PANTHER" id="PTHR30075">
    <property type="entry name" value="GLYCYL-TRNA SYNTHETASE"/>
    <property type="match status" value="1"/>
</dbReference>
<dbReference type="GO" id="GO:0005524">
    <property type="term" value="F:ATP binding"/>
    <property type="evidence" value="ECO:0007669"/>
    <property type="project" value="UniProtKB-UniRule"/>
</dbReference>
<keyword evidence="4 10" id="KW-0436">Ligase</keyword>
<dbReference type="Pfam" id="PF02092">
    <property type="entry name" value="tRNA_synt_2f"/>
    <property type="match status" value="1"/>
</dbReference>
<keyword evidence="7 10" id="KW-0648">Protein biosynthesis</keyword>
<evidence type="ECO:0000256" key="1">
    <source>
        <dbReference type="ARBA" id="ARBA00004496"/>
    </source>
</evidence>
<evidence type="ECO:0000256" key="7">
    <source>
        <dbReference type="ARBA" id="ARBA00022917"/>
    </source>
</evidence>